<dbReference type="InterPro" id="IPR041690">
    <property type="entry name" value="Cadherin_5"/>
</dbReference>
<dbReference type="GO" id="GO:0005509">
    <property type="term" value="F:calcium ion binding"/>
    <property type="evidence" value="ECO:0007669"/>
    <property type="project" value="InterPro"/>
</dbReference>
<dbReference type="NCBIfam" id="TIGR01965">
    <property type="entry name" value="VCBS_repeat"/>
    <property type="match status" value="1"/>
</dbReference>
<dbReference type="SUPFAM" id="SSF56219">
    <property type="entry name" value="DNase I-like"/>
    <property type="match status" value="1"/>
</dbReference>
<comment type="caution">
    <text evidence="3">The sequence shown here is derived from an EMBL/GenBank/DDBJ whole genome shotgun (WGS) entry which is preliminary data.</text>
</comment>
<evidence type="ECO:0000313" key="4">
    <source>
        <dbReference type="Proteomes" id="UP000320593"/>
    </source>
</evidence>
<dbReference type="PANTHER" id="PTHR42834">
    <property type="entry name" value="ENDONUCLEASE/EXONUCLEASE/PHOSPHATASE FAMILY PROTEIN (AFU_ORTHOLOGUE AFUA_3G09210)"/>
    <property type="match status" value="1"/>
</dbReference>
<dbReference type="OrthoDB" id="9773411at2"/>
<dbReference type="PRINTS" id="PR00313">
    <property type="entry name" value="CABNDNGRPT"/>
</dbReference>
<dbReference type="CDD" id="cd04486">
    <property type="entry name" value="YhcR_OBF_like"/>
    <property type="match status" value="1"/>
</dbReference>
<name>A0A562SXJ6_9HYPH</name>
<dbReference type="PROSITE" id="PS50268">
    <property type="entry name" value="CADHERIN_2"/>
    <property type="match status" value="1"/>
</dbReference>
<dbReference type="Pfam" id="PF00353">
    <property type="entry name" value="HemolysinCabind"/>
    <property type="match status" value="2"/>
</dbReference>
<dbReference type="SUPFAM" id="SSF49313">
    <property type="entry name" value="Cadherin-like"/>
    <property type="match status" value="1"/>
</dbReference>
<dbReference type="SUPFAM" id="SSF51120">
    <property type="entry name" value="beta-Roll"/>
    <property type="match status" value="1"/>
</dbReference>
<dbReference type="NCBIfam" id="NF033681">
    <property type="entry name" value="ExeM_NucH_DNase"/>
    <property type="match status" value="1"/>
</dbReference>
<dbReference type="InterPro" id="IPR011049">
    <property type="entry name" value="Serralysin-like_metalloprot_C"/>
</dbReference>
<dbReference type="CDD" id="cd11304">
    <property type="entry name" value="Cadherin_repeat"/>
    <property type="match status" value="1"/>
</dbReference>
<dbReference type="Gene3D" id="2.60.40.2810">
    <property type="match status" value="1"/>
</dbReference>
<dbReference type="InterPro" id="IPR010221">
    <property type="entry name" value="VCBS_dom"/>
</dbReference>
<evidence type="ECO:0000259" key="2">
    <source>
        <dbReference type="PROSITE" id="PS50268"/>
    </source>
</evidence>
<evidence type="ECO:0000256" key="1">
    <source>
        <dbReference type="SAM" id="MobiDB-lite"/>
    </source>
</evidence>
<dbReference type="PANTHER" id="PTHR42834:SF1">
    <property type="entry name" value="ENDONUCLEASE_EXONUCLEASE_PHOSPHATASE FAMILY PROTEIN (AFU_ORTHOLOGUE AFUA_3G09210)"/>
    <property type="match status" value="1"/>
</dbReference>
<protein>
    <submittedName>
        <fullName evidence="3">VCBS repeat-containing protein</fullName>
    </submittedName>
</protein>
<dbReference type="InterPro" id="IPR001343">
    <property type="entry name" value="Hemolysn_Ca-bd"/>
</dbReference>
<feature type="region of interest" description="Disordered" evidence="1">
    <location>
        <begin position="469"/>
        <end position="518"/>
    </location>
</feature>
<dbReference type="GO" id="GO:0007156">
    <property type="term" value="P:homophilic cell adhesion via plasma membrane adhesion molecules"/>
    <property type="evidence" value="ECO:0007669"/>
    <property type="project" value="InterPro"/>
</dbReference>
<feature type="domain" description="Cadherin" evidence="2">
    <location>
        <begin position="272"/>
        <end position="357"/>
    </location>
</feature>
<proteinExistence type="predicted"/>
<dbReference type="Proteomes" id="UP000320593">
    <property type="component" value="Unassembled WGS sequence"/>
</dbReference>
<dbReference type="RefSeq" id="WP_145344227.1">
    <property type="nucleotide sequence ID" value="NZ_SMLY01000083.1"/>
</dbReference>
<dbReference type="SMART" id="SM00112">
    <property type="entry name" value="CA"/>
    <property type="match status" value="1"/>
</dbReference>
<dbReference type="GO" id="GO:0016020">
    <property type="term" value="C:membrane"/>
    <property type="evidence" value="ECO:0007669"/>
    <property type="project" value="InterPro"/>
</dbReference>
<keyword evidence="4" id="KW-1185">Reference proteome</keyword>
<dbReference type="InterPro" id="IPR002126">
    <property type="entry name" value="Cadherin-like_dom"/>
</dbReference>
<sequence length="1182" mass="124751">MPFRFLTGSTHADELIGTDQSELVFGFAGDDSVRANAGSDTIFSGLGNDLVDGGAGNDRIFAGLGNDRITGGLGADYIDGGLGFDTVSFQGSILNFEINIQNGLFLSTAFVTSVGVPGELIETDTLINIEALRFEADSYTVYLDGRNNAALARDDAVVGEEDAQLTLAVADLLANDADFDGDIIALSSIDKMSKKGAVIDLQSGVITYSPATLFDALKTGETATDTFAYTIDDEHGGLSSATVTVSITGANDAPELSIAEHYDFTENNEDPVFTATATDAEDDPITFSLVGKDSELLTVDAVTGEVRFKVAPDFETPSDANRDNTYDVTLVATDLNGASNEKSVEVTVTDIVETPWVQARINEVHYDNSGTDTGEFVEIRVAAGTDTSGLEVLLVNGNNGSVYNTEFVSNLSGSTDEALNYYVWELPANGIQNGAPDGIALLDNGTVLEFLSYAGTFTSAELDGTERASADIGVSETSSTAAGQSLQRNEDGTWNGPTGNTKGAANKDDGGTSEPTPHLISEVQGSGDASLLTGEYVQVSAVVTYTTENGFFLQEEDADADDDARTSEGIFVFTGGTPDVEAGDLVNVAGTVEEYFGFTRLGGTLGITRLGTTALPTQADIQLSHMATDFEQYEGMRISVTSGIEGERLTIVENFNFDRFGDIAISAGNQIQPTQLFDAQNEATDVAALAEANQNNRLSITDGVSSQNTDTYRYIVNTSDGDDGDGILGNGDVFSETGPTLRLGSKLDAPVEGILSFEFGEYKALIEGTLSIDEKTNSGARLETPEPVGGSIQVASFNVLNYFTTFSGGTGPGGTLSPRGADTQAELDRQTAKLVDAITETGGDVIALQEIENNGFGSGSAIATLVAALNAKAQAEGTGADYAFVNPLETGEPGYVGTDAIMTGIIYDTTKMRLVHADMLVFNEASAAATFQIADALNPFVETSDQLGDFQRNRPATVATFEEIDSGETFTLASIHFKSKGDSNLQDLAESIRTALDEGKIPADQEAAVNAALTALLVDPNFDQANGQAYWNQARLDASRELITWLEGSYADALAAIGVDDADYLLMGDFNAYAEEDAVQAVRDDAGYIDLIDVFVGQQNAYSFVFDGQRGTLDQALASDSLANQVTGLTEWHINADEPDLLNYDQSFTDPGFYSADVFASSDHDPVVVGLTLETAEDAVIA</sequence>
<dbReference type="InterPro" id="IPR047971">
    <property type="entry name" value="ExeM-like"/>
</dbReference>
<dbReference type="Gene3D" id="2.150.10.10">
    <property type="entry name" value="Serralysin-like metalloprotease, C-terminal"/>
    <property type="match status" value="1"/>
</dbReference>
<dbReference type="AlphaFoldDB" id="A0A562SXJ6"/>
<reference evidence="3 4" key="1">
    <citation type="submission" date="2019-07" db="EMBL/GenBank/DDBJ databases">
        <title>Genomic Encyclopedia of Archaeal and Bacterial Type Strains, Phase II (KMG-II): from individual species to whole genera.</title>
        <authorList>
            <person name="Goeker M."/>
        </authorList>
    </citation>
    <scope>NUCLEOTIDE SEQUENCE [LARGE SCALE GENOMIC DNA]</scope>
    <source>
        <strain evidence="3 4">ATCC BAA-252</strain>
    </source>
</reference>
<dbReference type="Pfam" id="PF17892">
    <property type="entry name" value="Cadherin_5"/>
    <property type="match status" value="1"/>
</dbReference>
<dbReference type="EMBL" id="VLLF01000006">
    <property type="protein sequence ID" value="TWI86065.1"/>
    <property type="molecule type" value="Genomic_DNA"/>
</dbReference>
<feature type="compositionally biased region" description="Polar residues" evidence="1">
    <location>
        <begin position="475"/>
        <end position="487"/>
    </location>
</feature>
<gene>
    <name evidence="3" type="ORF">JM93_02772</name>
</gene>
<accession>A0A562SXJ6</accession>
<dbReference type="PROSITE" id="PS00330">
    <property type="entry name" value="HEMOLYSIN_CALCIUM"/>
    <property type="match status" value="2"/>
</dbReference>
<dbReference type="Gene3D" id="2.60.40.60">
    <property type="entry name" value="Cadherins"/>
    <property type="match status" value="1"/>
</dbReference>
<dbReference type="Gene3D" id="3.60.10.10">
    <property type="entry name" value="Endonuclease/exonuclease/phosphatase"/>
    <property type="match status" value="1"/>
</dbReference>
<dbReference type="InterPro" id="IPR015919">
    <property type="entry name" value="Cadherin-like_sf"/>
</dbReference>
<organism evidence="3 4">
    <name type="scientific">Roseibium hamelinense</name>
    <dbReference type="NCBI Taxonomy" id="150831"/>
    <lineage>
        <taxon>Bacteria</taxon>
        <taxon>Pseudomonadati</taxon>
        <taxon>Pseudomonadota</taxon>
        <taxon>Alphaproteobacteria</taxon>
        <taxon>Hyphomicrobiales</taxon>
        <taxon>Stappiaceae</taxon>
        <taxon>Roseibium</taxon>
    </lineage>
</organism>
<dbReference type="InterPro" id="IPR018511">
    <property type="entry name" value="Hemolysin-typ_Ca-bd_CS"/>
</dbReference>
<dbReference type="InterPro" id="IPR036691">
    <property type="entry name" value="Endo/exonu/phosph_ase_sf"/>
</dbReference>
<evidence type="ECO:0000313" key="3">
    <source>
        <dbReference type="EMBL" id="TWI86065.1"/>
    </source>
</evidence>